<comment type="catalytic activity">
    <reaction evidence="5">
        <text>siroheme + 2 H(+) = 12,18-didecarboxysiroheme + 2 CO2</text>
        <dbReference type="Rhea" id="RHEA:19093"/>
        <dbReference type="ChEBI" id="CHEBI:15378"/>
        <dbReference type="ChEBI" id="CHEBI:16526"/>
        <dbReference type="ChEBI" id="CHEBI:60052"/>
        <dbReference type="ChEBI" id="CHEBI:140497"/>
        <dbReference type="EC" id="4.1.1.111"/>
    </reaction>
</comment>
<evidence type="ECO:0000259" key="6">
    <source>
        <dbReference type="Pfam" id="PF17805"/>
    </source>
</evidence>
<dbReference type="GeneID" id="9498325"/>
<dbReference type="RefSeq" id="WP_013266032.1">
    <property type="nucleotide sequence ID" value="NC_014374.1"/>
</dbReference>
<dbReference type="Gene3D" id="3.30.70.3460">
    <property type="match status" value="2"/>
</dbReference>
<dbReference type="Pfam" id="PF22451">
    <property type="entry name" value="NirdL-like_HTH"/>
    <property type="match status" value="1"/>
</dbReference>
<feature type="domain" description="Siroheme decarboxylase NirL-like HTH" evidence="7">
    <location>
        <begin position="186"/>
        <end position="221"/>
    </location>
</feature>
<dbReference type="PANTHER" id="PTHR43413:SF1">
    <property type="entry name" value="SIROHEME DECARBOXYLASE NIRL SUBUNIT"/>
    <property type="match status" value="1"/>
</dbReference>
<accession>D9PZN2</accession>
<dbReference type="GO" id="GO:0016829">
    <property type="term" value="F:lyase activity"/>
    <property type="evidence" value="ECO:0007669"/>
    <property type="project" value="UniProtKB-KW"/>
</dbReference>
<keyword evidence="1" id="KW-0456">Lyase</keyword>
<dbReference type="Pfam" id="PF17805">
    <property type="entry name" value="AsnC_trans_reg2"/>
    <property type="match status" value="2"/>
</dbReference>
<evidence type="ECO:0000313" key="8">
    <source>
        <dbReference type="EMBL" id="ADL18520.1"/>
    </source>
</evidence>
<gene>
    <name evidence="8" type="ordered locus">ASAC_0112</name>
</gene>
<dbReference type="InterPro" id="IPR053953">
    <property type="entry name" value="NirdL-like_HTH"/>
</dbReference>
<comment type="similarity">
    <text evidence="3">Belongs to the Ahb/Nir family.</text>
</comment>
<evidence type="ECO:0000256" key="3">
    <source>
        <dbReference type="ARBA" id="ARBA00023457"/>
    </source>
</evidence>
<protein>
    <recommendedName>
        <fullName evidence="4">siroheme decarboxylase</fullName>
        <ecNumber evidence="4">4.1.1.111</ecNumber>
    </recommendedName>
</protein>
<evidence type="ECO:0000313" key="9">
    <source>
        <dbReference type="Proteomes" id="UP000000346"/>
    </source>
</evidence>
<name>D9PZN2_ACIS3</name>
<dbReference type="InterPro" id="IPR040523">
    <property type="entry name" value="AsnC_trans_reg2"/>
</dbReference>
<dbReference type="eggNOG" id="arCOG01628">
    <property type="taxonomic scope" value="Archaea"/>
</dbReference>
<dbReference type="EC" id="4.1.1.111" evidence="4"/>
<organism evidence="8 9">
    <name type="scientific">Acidilobus saccharovorans (strain DSM 16705 / JCM 18335 / VKM B-2471 / 345-15)</name>
    <dbReference type="NCBI Taxonomy" id="666510"/>
    <lineage>
        <taxon>Archaea</taxon>
        <taxon>Thermoproteota</taxon>
        <taxon>Thermoprotei</taxon>
        <taxon>Acidilobales</taxon>
        <taxon>Acidilobaceae</taxon>
        <taxon>Acidilobus</taxon>
    </lineage>
</organism>
<dbReference type="InterPro" id="IPR050684">
    <property type="entry name" value="HTH-Siroheme_Decarb"/>
</dbReference>
<dbReference type="KEGG" id="asc:ASAC_0112"/>
<proteinExistence type="inferred from homology"/>
<reference evidence="8 9" key="1">
    <citation type="journal article" date="2010" name="Appl. Environ. Microbiol.">
        <title>The genome sequence of the crenarchaeon Acidilobus saccharovorans supports a new order, Acidilobales, and suggests an important ecological role in terrestrial acidic hot springs.</title>
        <authorList>
            <person name="Mardanov A.V."/>
            <person name="Svetlitchnyi V.A."/>
            <person name="Beletsky A.V."/>
            <person name="Prokofeva M.I."/>
            <person name="Bonch-Osmolovskaya E.A."/>
            <person name="Ravin N.V."/>
            <person name="Skryabin K.G."/>
        </authorList>
    </citation>
    <scope>NUCLEOTIDE SEQUENCE [LARGE SCALE GENOMIC DNA]</scope>
    <source>
        <strain evidence="9">DSM 16705 / JCM 18335 / VKM B-2471 / 345-15</strain>
    </source>
</reference>
<dbReference type="InParanoid" id="D9PZN2"/>
<dbReference type="PANTHER" id="PTHR43413">
    <property type="entry name" value="TRANSCRIPTIONAL REGULATOR, ASNC FAMILY"/>
    <property type="match status" value="1"/>
</dbReference>
<dbReference type="STRING" id="666510.ASAC_0112"/>
<evidence type="ECO:0000256" key="1">
    <source>
        <dbReference type="ARBA" id="ARBA00023239"/>
    </source>
</evidence>
<feature type="domain" description="Siroheme decarboxylase AsnC-like ligand binding" evidence="6">
    <location>
        <begin position="70"/>
        <end position="144"/>
    </location>
</feature>
<evidence type="ECO:0000256" key="2">
    <source>
        <dbReference type="ARBA" id="ARBA00023444"/>
    </source>
</evidence>
<evidence type="ECO:0000256" key="4">
    <source>
        <dbReference type="ARBA" id="ARBA00023471"/>
    </source>
</evidence>
<dbReference type="Proteomes" id="UP000000346">
    <property type="component" value="Chromosome"/>
</dbReference>
<sequence length="323" mass="35477">MSGLTDLQVKALMELEYNFPLTSADPYADVASSLGVDEGTLLQELRLLRSRGVLKRVGFYYNFRSQGKDAALVALSAEDVDAVAKATAVDPLVTHSYLRDDPDYNVWIVVKRDNMDEIIKAAEELARVGRASRHVVLTSVRTYKLSVKYDLVRGVSRAGRYAVVPPRAPRPEALGVSPKLPEALRSLPLEPRPYSAAAKLSGLSEEEVVRLIPRLLEAGVLLDPGAAVDGESLGFKENGMVVMEPSGSPEELCEAAARSEYSTHVVLRSSIPEGAWRYPCYAMIHAVRRDLVEEVARIIARDAGAKSYRIIYSLRDLKPGVVR</sequence>
<dbReference type="EMBL" id="CP001742">
    <property type="protein sequence ID" value="ADL18520.1"/>
    <property type="molecule type" value="Genomic_DNA"/>
</dbReference>
<dbReference type="AlphaFoldDB" id="D9PZN2"/>
<feature type="domain" description="Siroheme decarboxylase AsnC-like ligand binding" evidence="6">
    <location>
        <begin position="233"/>
        <end position="318"/>
    </location>
</feature>
<keyword evidence="9" id="KW-1185">Reference proteome</keyword>
<dbReference type="HOGENOM" id="CLU_049427_1_0_2"/>
<evidence type="ECO:0000256" key="5">
    <source>
        <dbReference type="ARBA" id="ARBA00048470"/>
    </source>
</evidence>
<comment type="pathway">
    <text evidence="2">Porphyrin-containing compound metabolism.</text>
</comment>
<evidence type="ECO:0000259" key="7">
    <source>
        <dbReference type="Pfam" id="PF22451"/>
    </source>
</evidence>